<sequence length="195" mass="20987">MNAALGNIAIMLGANQLVKRIPFDEQPELVIYARIAYVTAQVLCLAIFYFCSIRIKRANDLTVLKYVEPKSPMSQDPGEMVTTTHRDYDLADVRKAMRGIITGMLMVGVMHGYLKYTNPLVIQSILPIKNALESKQALLWIWGKPATGDLKRPFKAAASLFGGAAPAEAPAPAAVAASPAASPAAAASSEKKKTK</sequence>
<protein>
    <submittedName>
        <fullName evidence="2">Uncharacterized protein</fullName>
    </submittedName>
</protein>
<dbReference type="Proteomes" id="UP000836404">
    <property type="component" value="Unassembled WGS sequence"/>
</dbReference>
<dbReference type="OrthoDB" id="18139at2759"/>
<dbReference type="PIRSF" id="PIRSF008756">
    <property type="entry name" value="P_tr_PHO88"/>
    <property type="match status" value="1"/>
</dbReference>
<dbReference type="GO" id="GO:0005739">
    <property type="term" value="C:mitochondrion"/>
    <property type="evidence" value="ECO:0007669"/>
    <property type="project" value="TreeGrafter"/>
</dbReference>
<dbReference type="EMBL" id="CAJHJF010004211">
    <property type="protein sequence ID" value="CAD6941317.1"/>
    <property type="molecule type" value="Genomic_DNA"/>
</dbReference>
<accession>A0A9N8LX28</accession>
<dbReference type="GO" id="GO:0045047">
    <property type="term" value="P:protein targeting to ER"/>
    <property type="evidence" value="ECO:0007669"/>
    <property type="project" value="InterPro"/>
</dbReference>
<keyword evidence="1" id="KW-0472">Membrane</keyword>
<feature type="transmembrane region" description="Helical" evidence="1">
    <location>
        <begin position="29"/>
        <end position="51"/>
    </location>
</feature>
<dbReference type="Pfam" id="PF10032">
    <property type="entry name" value="Pho88"/>
    <property type="match status" value="1"/>
</dbReference>
<proteinExistence type="predicted"/>
<dbReference type="GO" id="GO:0005783">
    <property type="term" value="C:endoplasmic reticulum"/>
    <property type="evidence" value="ECO:0007669"/>
    <property type="project" value="InterPro"/>
</dbReference>
<reference evidence="2 3" key="1">
    <citation type="submission" date="2020-10" db="EMBL/GenBank/DDBJ databases">
        <authorList>
            <person name="Sedaghatjoo S."/>
        </authorList>
    </citation>
    <scope>NUCLEOTIDE SEQUENCE [LARGE SCALE GENOMIC DNA]</scope>
    <source>
        <strain evidence="2 3">LLFL</strain>
    </source>
</reference>
<keyword evidence="1" id="KW-0812">Transmembrane</keyword>
<dbReference type="PANTHER" id="PTHR28112:SF1">
    <property type="entry name" value="SRP-INDEPENDENT TARGETING PROTEIN 3"/>
    <property type="match status" value="1"/>
</dbReference>
<keyword evidence="1" id="KW-1133">Transmembrane helix</keyword>
<keyword evidence="3" id="KW-1185">Reference proteome</keyword>
<dbReference type="AlphaFoldDB" id="A0A9N8LX28"/>
<gene>
    <name evidence="2" type="ORF">JKILLFL_G7929</name>
</gene>
<comment type="caution">
    <text evidence="2">The sequence shown here is derived from an EMBL/GenBank/DDBJ whole genome shotgun (WGS) entry which is preliminary data.</text>
</comment>
<organism evidence="2 3">
    <name type="scientific">Tilletia laevis</name>
    <dbReference type="NCBI Taxonomy" id="157183"/>
    <lineage>
        <taxon>Eukaryota</taxon>
        <taxon>Fungi</taxon>
        <taxon>Dikarya</taxon>
        <taxon>Basidiomycota</taxon>
        <taxon>Ustilaginomycotina</taxon>
        <taxon>Exobasidiomycetes</taxon>
        <taxon>Tilletiales</taxon>
        <taxon>Tilletiaceae</taxon>
        <taxon>Tilletia</taxon>
    </lineage>
</organism>
<evidence type="ECO:0000313" key="2">
    <source>
        <dbReference type="EMBL" id="CAD6941317.1"/>
    </source>
</evidence>
<evidence type="ECO:0000313" key="3">
    <source>
        <dbReference type="Proteomes" id="UP000836404"/>
    </source>
</evidence>
<name>A0A9N8LX28_9BASI</name>
<dbReference type="InterPro" id="IPR012098">
    <property type="entry name" value="SND3_fun"/>
</dbReference>
<dbReference type="PANTHER" id="PTHR28112">
    <property type="entry name" value="SRP-INDEPENDENT TARGETING PROTEIN 3"/>
    <property type="match status" value="1"/>
</dbReference>
<evidence type="ECO:0000256" key="1">
    <source>
        <dbReference type="SAM" id="Phobius"/>
    </source>
</evidence>